<evidence type="ECO:0000313" key="2">
    <source>
        <dbReference type="EMBL" id="EPT01523.1"/>
    </source>
</evidence>
<feature type="compositionally biased region" description="Low complexity" evidence="1">
    <location>
        <begin position="215"/>
        <end position="232"/>
    </location>
</feature>
<name>S8EA50_FOMSC</name>
<organism evidence="2 3">
    <name type="scientific">Fomitopsis schrenkii</name>
    <name type="common">Brown rot fungus</name>
    <dbReference type="NCBI Taxonomy" id="2126942"/>
    <lineage>
        <taxon>Eukaryota</taxon>
        <taxon>Fungi</taxon>
        <taxon>Dikarya</taxon>
        <taxon>Basidiomycota</taxon>
        <taxon>Agaricomycotina</taxon>
        <taxon>Agaricomycetes</taxon>
        <taxon>Polyporales</taxon>
        <taxon>Fomitopsis</taxon>
    </lineage>
</organism>
<dbReference type="OrthoDB" id="3269666at2759"/>
<dbReference type="EMBL" id="KE504141">
    <property type="protein sequence ID" value="EPT01523.1"/>
    <property type="molecule type" value="Genomic_DNA"/>
</dbReference>
<dbReference type="HOGENOM" id="CLU_087665_0_0_1"/>
<dbReference type="InParanoid" id="S8EA50"/>
<feature type="region of interest" description="Disordered" evidence="1">
    <location>
        <begin position="1"/>
        <end position="20"/>
    </location>
</feature>
<feature type="compositionally biased region" description="Polar residues" evidence="1">
    <location>
        <begin position="1"/>
        <end position="18"/>
    </location>
</feature>
<reference evidence="2 3" key="1">
    <citation type="journal article" date="2012" name="Science">
        <title>The Paleozoic origin of enzymatic lignin decomposition reconstructed from 31 fungal genomes.</title>
        <authorList>
            <person name="Floudas D."/>
            <person name="Binder M."/>
            <person name="Riley R."/>
            <person name="Barry K."/>
            <person name="Blanchette R.A."/>
            <person name="Henrissat B."/>
            <person name="Martinez A.T."/>
            <person name="Otillar R."/>
            <person name="Spatafora J.W."/>
            <person name="Yadav J.S."/>
            <person name="Aerts A."/>
            <person name="Benoit I."/>
            <person name="Boyd A."/>
            <person name="Carlson A."/>
            <person name="Copeland A."/>
            <person name="Coutinho P.M."/>
            <person name="de Vries R.P."/>
            <person name="Ferreira P."/>
            <person name="Findley K."/>
            <person name="Foster B."/>
            <person name="Gaskell J."/>
            <person name="Glotzer D."/>
            <person name="Gorecki P."/>
            <person name="Heitman J."/>
            <person name="Hesse C."/>
            <person name="Hori C."/>
            <person name="Igarashi K."/>
            <person name="Jurgens J.A."/>
            <person name="Kallen N."/>
            <person name="Kersten P."/>
            <person name="Kohler A."/>
            <person name="Kuees U."/>
            <person name="Kumar T.K.A."/>
            <person name="Kuo A."/>
            <person name="LaButti K."/>
            <person name="Larrondo L.F."/>
            <person name="Lindquist E."/>
            <person name="Ling A."/>
            <person name="Lombard V."/>
            <person name="Lucas S."/>
            <person name="Lundell T."/>
            <person name="Martin R."/>
            <person name="McLaughlin D.J."/>
            <person name="Morgenstern I."/>
            <person name="Morin E."/>
            <person name="Murat C."/>
            <person name="Nagy L.G."/>
            <person name="Nolan M."/>
            <person name="Ohm R.A."/>
            <person name="Patyshakuliyeva A."/>
            <person name="Rokas A."/>
            <person name="Ruiz-Duenas F.J."/>
            <person name="Sabat G."/>
            <person name="Salamov A."/>
            <person name="Samejima M."/>
            <person name="Schmutz J."/>
            <person name="Slot J.C."/>
            <person name="St John F."/>
            <person name="Stenlid J."/>
            <person name="Sun H."/>
            <person name="Sun S."/>
            <person name="Syed K."/>
            <person name="Tsang A."/>
            <person name="Wiebenga A."/>
            <person name="Young D."/>
            <person name="Pisabarro A."/>
            <person name="Eastwood D.C."/>
            <person name="Martin F."/>
            <person name="Cullen D."/>
            <person name="Grigoriev I.V."/>
            <person name="Hibbett D.S."/>
        </authorList>
    </citation>
    <scope>NUCLEOTIDE SEQUENCE</scope>
    <source>
        <strain evidence="3">FP-58527</strain>
    </source>
</reference>
<dbReference type="eggNOG" id="ENOG502STC7">
    <property type="taxonomic scope" value="Eukaryota"/>
</dbReference>
<proteinExistence type="predicted"/>
<sequence length="232" mass="23575">MSDSTKAGSTTVAAQAPNNIDARWETSAAWQQAEMSNKKLSDEVGNNANVAQAAARQAAAEAQQIEPQVVSAINQLEAQRELSGTTTQAANQGKLDVEAAKGVASNTAAIAVEQAKNLANGAYATAQSLFDSQAQEGSTTRNLASTVQSTAQSALQTGKEYLVSAQTAAQPHIEQAKTYVAGSLHTPGADGTAAGQPASVPASTAPLESGPHIVGTPYPATTGTQTTKVGEL</sequence>
<dbReference type="AlphaFoldDB" id="S8EA50"/>
<evidence type="ECO:0000313" key="3">
    <source>
        <dbReference type="Proteomes" id="UP000015241"/>
    </source>
</evidence>
<protein>
    <submittedName>
        <fullName evidence="2">Uncharacterized protein</fullName>
    </submittedName>
</protein>
<dbReference type="STRING" id="743788.S8EA50"/>
<accession>S8EA50</accession>
<evidence type="ECO:0000256" key="1">
    <source>
        <dbReference type="SAM" id="MobiDB-lite"/>
    </source>
</evidence>
<keyword evidence="3" id="KW-1185">Reference proteome</keyword>
<dbReference type="Proteomes" id="UP000015241">
    <property type="component" value="Unassembled WGS sequence"/>
</dbReference>
<feature type="region of interest" description="Disordered" evidence="1">
    <location>
        <begin position="187"/>
        <end position="232"/>
    </location>
</feature>
<gene>
    <name evidence="2" type="ORF">FOMPIDRAFT_90189</name>
</gene>